<accession>A0ABN9BD87</accession>
<proteinExistence type="predicted"/>
<comment type="caution">
    <text evidence="1">The sequence shown here is derived from an EMBL/GenBank/DDBJ whole genome shotgun (WGS) entry which is preliminary data.</text>
</comment>
<name>A0ABN9BD87_9NEOB</name>
<feature type="non-terminal residue" evidence="1">
    <location>
        <position position="87"/>
    </location>
</feature>
<protein>
    <submittedName>
        <fullName evidence="1">Uncharacterized protein</fullName>
    </submittedName>
</protein>
<dbReference type="EMBL" id="CATNWA010003530">
    <property type="protein sequence ID" value="CAI9545561.1"/>
    <property type="molecule type" value="Genomic_DNA"/>
</dbReference>
<organism evidence="1 2">
    <name type="scientific">Staurois parvus</name>
    <dbReference type="NCBI Taxonomy" id="386267"/>
    <lineage>
        <taxon>Eukaryota</taxon>
        <taxon>Metazoa</taxon>
        <taxon>Chordata</taxon>
        <taxon>Craniata</taxon>
        <taxon>Vertebrata</taxon>
        <taxon>Euteleostomi</taxon>
        <taxon>Amphibia</taxon>
        <taxon>Batrachia</taxon>
        <taxon>Anura</taxon>
        <taxon>Neobatrachia</taxon>
        <taxon>Ranoidea</taxon>
        <taxon>Ranidae</taxon>
        <taxon>Staurois</taxon>
    </lineage>
</organism>
<gene>
    <name evidence="1" type="ORF">SPARVUS_LOCUS2678133</name>
</gene>
<keyword evidence="2" id="KW-1185">Reference proteome</keyword>
<evidence type="ECO:0000313" key="1">
    <source>
        <dbReference type="EMBL" id="CAI9545561.1"/>
    </source>
</evidence>
<reference evidence="1" key="1">
    <citation type="submission" date="2023-05" db="EMBL/GenBank/DDBJ databases">
        <authorList>
            <person name="Stuckert A."/>
        </authorList>
    </citation>
    <scope>NUCLEOTIDE SEQUENCE</scope>
</reference>
<evidence type="ECO:0000313" key="2">
    <source>
        <dbReference type="Proteomes" id="UP001162483"/>
    </source>
</evidence>
<dbReference type="Proteomes" id="UP001162483">
    <property type="component" value="Unassembled WGS sequence"/>
</dbReference>
<sequence>MFNNKNQKYCFIFHNCWSFFVYSTKKKNGQAIKYHRKKALFVGKKDKNLIFVQRCMFAQLSVNVMQHRIAKNGLIRKGGKSSGGQVV</sequence>